<dbReference type="GO" id="GO:0000122">
    <property type="term" value="P:negative regulation of transcription by RNA polymerase II"/>
    <property type="evidence" value="ECO:0007669"/>
    <property type="project" value="TreeGrafter"/>
</dbReference>
<dbReference type="WBParaSite" id="MhA1_Contig729.frz3.gene9">
    <property type="protein sequence ID" value="MhA1_Contig729.frz3.gene9"/>
    <property type="gene ID" value="MhA1_Contig729.frz3.gene9"/>
</dbReference>
<dbReference type="Gene3D" id="3.30.450.20">
    <property type="entry name" value="PAS domain"/>
    <property type="match status" value="1"/>
</dbReference>
<keyword evidence="3" id="KW-0175">Coiled coil</keyword>
<sequence>MLSYSNTCIISTIPLNENEELNKNKIEQQQQLLVDEQFKDCDSPQSGSVNFNVITDKSLNNSNYIGTLFISLPDGIIIECQQNICLNSSEEENSSENSLNKILKIGDSLFNYLYGKGTQTMLLNAFCGHSRRRMYARIKWGNDNIRACELLCEFSNDPKNSSRRLANIQLFRVQNIDIKQQKQLFKNNLIFTTRHNSFCSIIYFDSTSIPLLGHFPSEVTGKSLFTIVHPEDAHLIKDAHQKLHSQGGTQIVKSSGIRLLTYSGDSVLIDSEWAAFVNPWTKNIEMVVGRHTFNISQINSSINTNEGNNLKDYSNRDKQAKIVQTILAEPVKDKEQNQSELISPTISSFLIQQQNQQNNNLSYNQINCLENVHRLLKSQSNSGTEEDNKSLKNNSNIKEDIKLNNNILLTKELLLKHNQRWEEECRDNWNKKLSSKIYLKRKLIKDDEEDILKKQIKCENIIKKNYENFIENSLNSTILPLKRKYSNNSIYNSQKYFAQEISEILNCLQQKNKKEIPHHQQQNQQLIKQINNNNNLKQNSELIEQLLQAANIARNTLAIKLLQKDLQKNNSSQQINNYIKEYQFI</sequence>
<organism evidence="5 6">
    <name type="scientific">Meloidogyne hapla</name>
    <name type="common">Root-knot nematode worm</name>
    <dbReference type="NCBI Taxonomy" id="6305"/>
    <lineage>
        <taxon>Eukaryota</taxon>
        <taxon>Metazoa</taxon>
        <taxon>Ecdysozoa</taxon>
        <taxon>Nematoda</taxon>
        <taxon>Chromadorea</taxon>
        <taxon>Rhabditida</taxon>
        <taxon>Tylenchina</taxon>
        <taxon>Tylenchomorpha</taxon>
        <taxon>Tylenchoidea</taxon>
        <taxon>Meloidogynidae</taxon>
        <taxon>Meloidogyninae</taxon>
        <taxon>Meloidogyne</taxon>
    </lineage>
</organism>
<dbReference type="GO" id="GO:0043153">
    <property type="term" value="P:entrainment of circadian clock by photoperiod"/>
    <property type="evidence" value="ECO:0007669"/>
    <property type="project" value="TreeGrafter"/>
</dbReference>
<dbReference type="InterPro" id="IPR050760">
    <property type="entry name" value="Period_circadian_regulator"/>
</dbReference>
<feature type="coiled-coil region" evidence="3">
    <location>
        <begin position="519"/>
        <end position="553"/>
    </location>
</feature>
<evidence type="ECO:0000313" key="5">
    <source>
        <dbReference type="Proteomes" id="UP000095281"/>
    </source>
</evidence>
<dbReference type="GO" id="GO:0005737">
    <property type="term" value="C:cytoplasm"/>
    <property type="evidence" value="ECO:0007669"/>
    <property type="project" value="TreeGrafter"/>
</dbReference>
<dbReference type="Pfam" id="PF14598">
    <property type="entry name" value="PAS_11"/>
    <property type="match status" value="1"/>
</dbReference>
<dbReference type="InterPro" id="IPR035965">
    <property type="entry name" value="PAS-like_dom_sf"/>
</dbReference>
<dbReference type="GO" id="GO:0005634">
    <property type="term" value="C:nucleus"/>
    <property type="evidence" value="ECO:0007669"/>
    <property type="project" value="UniProtKB-SubCell"/>
</dbReference>
<dbReference type="SUPFAM" id="SSF55785">
    <property type="entry name" value="PYP-like sensor domain (PAS domain)"/>
    <property type="match status" value="1"/>
</dbReference>
<dbReference type="InterPro" id="IPR000014">
    <property type="entry name" value="PAS"/>
</dbReference>
<dbReference type="PANTHER" id="PTHR11269">
    <property type="entry name" value="PERIOD CIRCADIAN PROTEIN"/>
    <property type="match status" value="1"/>
</dbReference>
<keyword evidence="5" id="KW-1185">Reference proteome</keyword>
<proteinExistence type="predicted"/>
<dbReference type="CDD" id="cd00130">
    <property type="entry name" value="PAS"/>
    <property type="match status" value="1"/>
</dbReference>
<evidence type="ECO:0000259" key="4">
    <source>
        <dbReference type="PROSITE" id="PS50112"/>
    </source>
</evidence>
<evidence type="ECO:0000256" key="3">
    <source>
        <dbReference type="SAM" id="Coils"/>
    </source>
</evidence>
<dbReference type="GO" id="GO:0001222">
    <property type="term" value="F:transcription corepressor binding"/>
    <property type="evidence" value="ECO:0007669"/>
    <property type="project" value="TreeGrafter"/>
</dbReference>
<keyword evidence="2" id="KW-0539">Nucleus</keyword>
<dbReference type="PANTHER" id="PTHR11269:SF16">
    <property type="entry name" value="PERIOD CIRCADIAN PROTEIN"/>
    <property type="match status" value="1"/>
</dbReference>
<accession>A0A1I8BYA8</accession>
<name>A0A1I8BYA8_MELHA</name>
<protein>
    <submittedName>
        <fullName evidence="6">PAS domain-containing protein</fullName>
    </submittedName>
</protein>
<comment type="subcellular location">
    <subcellularLocation>
        <location evidence="1">Nucleus</location>
    </subcellularLocation>
</comment>
<dbReference type="PROSITE" id="PS50112">
    <property type="entry name" value="PAS"/>
    <property type="match status" value="1"/>
</dbReference>
<reference evidence="6" key="1">
    <citation type="submission" date="2016-11" db="UniProtKB">
        <authorList>
            <consortium name="WormBaseParasite"/>
        </authorList>
    </citation>
    <scope>IDENTIFICATION</scope>
</reference>
<feature type="domain" description="PAS" evidence="4">
    <location>
        <begin position="190"/>
        <end position="247"/>
    </location>
</feature>
<dbReference type="GO" id="GO:0000976">
    <property type="term" value="F:transcription cis-regulatory region binding"/>
    <property type="evidence" value="ECO:0007669"/>
    <property type="project" value="TreeGrafter"/>
</dbReference>
<dbReference type="AlphaFoldDB" id="A0A1I8BYA8"/>
<evidence type="ECO:0000256" key="1">
    <source>
        <dbReference type="ARBA" id="ARBA00004123"/>
    </source>
</evidence>
<dbReference type="GO" id="GO:0032922">
    <property type="term" value="P:circadian regulation of gene expression"/>
    <property type="evidence" value="ECO:0007669"/>
    <property type="project" value="TreeGrafter"/>
</dbReference>
<dbReference type="SMART" id="SM00091">
    <property type="entry name" value="PAS"/>
    <property type="match status" value="1"/>
</dbReference>
<evidence type="ECO:0000313" key="6">
    <source>
        <dbReference type="WBParaSite" id="MhA1_Contig729.frz3.gene9"/>
    </source>
</evidence>
<dbReference type="Proteomes" id="UP000095281">
    <property type="component" value="Unplaced"/>
</dbReference>
<evidence type="ECO:0000256" key="2">
    <source>
        <dbReference type="ARBA" id="ARBA00023242"/>
    </source>
</evidence>